<accession>A0A6L6Q1R6</accession>
<dbReference type="EMBL" id="WNLA01000008">
    <property type="protein sequence ID" value="MTW03198.1"/>
    <property type="molecule type" value="Genomic_DNA"/>
</dbReference>
<comment type="caution">
    <text evidence="2">The sequence shown here is derived from an EMBL/GenBank/DDBJ whole genome shotgun (WGS) entry which is preliminary data.</text>
</comment>
<evidence type="ECO:0000313" key="2">
    <source>
        <dbReference type="EMBL" id="MTW03198.1"/>
    </source>
</evidence>
<sequence length="171" mass="17708">METEFEILPFSAEWQEAELLSGESEQGERGMRIGRGAMGGGRLGRPARGAVSGAGKAGRAGMGGGTRSGWAASAGKAGGLRGKGGAGKGVPLRSGAPDQWHGARPWPQAWHGPWHGRWPYGWIAPAGGFWPAGVAVYEPDWLAAGDAPLDAADDADNSDFGGDGAGEWEWR</sequence>
<organism evidence="2 3">
    <name type="scientific">Pseudoduganella ginsengisoli</name>
    <dbReference type="NCBI Taxonomy" id="1462440"/>
    <lineage>
        <taxon>Bacteria</taxon>
        <taxon>Pseudomonadati</taxon>
        <taxon>Pseudomonadota</taxon>
        <taxon>Betaproteobacteria</taxon>
        <taxon>Burkholderiales</taxon>
        <taxon>Oxalobacteraceae</taxon>
        <taxon>Telluria group</taxon>
        <taxon>Pseudoduganella</taxon>
    </lineage>
</organism>
<feature type="compositionally biased region" description="Gly residues" evidence="1">
    <location>
        <begin position="76"/>
        <end position="88"/>
    </location>
</feature>
<protein>
    <submittedName>
        <fullName evidence="2">Uncharacterized protein</fullName>
    </submittedName>
</protein>
<keyword evidence="3" id="KW-1185">Reference proteome</keyword>
<feature type="region of interest" description="Disordered" evidence="1">
    <location>
        <begin position="148"/>
        <end position="171"/>
    </location>
</feature>
<gene>
    <name evidence="2" type="ORF">GM668_14010</name>
</gene>
<proteinExistence type="predicted"/>
<dbReference type="Proteomes" id="UP000484015">
    <property type="component" value="Unassembled WGS sequence"/>
</dbReference>
<dbReference type="RefSeq" id="WP_155439583.1">
    <property type="nucleotide sequence ID" value="NZ_WNLA01000008.1"/>
</dbReference>
<reference evidence="2 3" key="1">
    <citation type="submission" date="2019-11" db="EMBL/GenBank/DDBJ databases">
        <title>Type strains purchased from KCTC, JCM and DSMZ.</title>
        <authorList>
            <person name="Lu H."/>
        </authorList>
    </citation>
    <scope>NUCLEOTIDE SEQUENCE [LARGE SCALE GENOMIC DNA]</scope>
    <source>
        <strain evidence="2 3">KCTC 42409</strain>
    </source>
</reference>
<feature type="region of interest" description="Disordered" evidence="1">
    <location>
        <begin position="37"/>
        <end position="92"/>
    </location>
</feature>
<dbReference type="AlphaFoldDB" id="A0A6L6Q1R6"/>
<feature type="compositionally biased region" description="Gly residues" evidence="1">
    <location>
        <begin position="55"/>
        <end position="67"/>
    </location>
</feature>
<evidence type="ECO:0000313" key="3">
    <source>
        <dbReference type="Proteomes" id="UP000484015"/>
    </source>
</evidence>
<evidence type="ECO:0000256" key="1">
    <source>
        <dbReference type="SAM" id="MobiDB-lite"/>
    </source>
</evidence>
<name>A0A6L6Q1R6_9BURK</name>
<feature type="compositionally biased region" description="Low complexity" evidence="1">
    <location>
        <begin position="44"/>
        <end position="54"/>
    </location>
</feature>